<name>A0A7R8HBZ2_LEPSM</name>
<organism evidence="1 2">
    <name type="scientific">Lepeophtheirus salmonis</name>
    <name type="common">Salmon louse</name>
    <name type="synonym">Caligus salmonis</name>
    <dbReference type="NCBI Taxonomy" id="72036"/>
    <lineage>
        <taxon>Eukaryota</taxon>
        <taxon>Metazoa</taxon>
        <taxon>Ecdysozoa</taxon>
        <taxon>Arthropoda</taxon>
        <taxon>Crustacea</taxon>
        <taxon>Multicrustacea</taxon>
        <taxon>Hexanauplia</taxon>
        <taxon>Copepoda</taxon>
        <taxon>Siphonostomatoida</taxon>
        <taxon>Caligidae</taxon>
        <taxon>Lepeophtheirus</taxon>
    </lineage>
</organism>
<dbReference type="EMBL" id="HG994586">
    <property type="protein sequence ID" value="CAF3003698.1"/>
    <property type="molecule type" value="Genomic_DNA"/>
</dbReference>
<reference evidence="1" key="1">
    <citation type="submission" date="2021-02" db="EMBL/GenBank/DDBJ databases">
        <authorList>
            <person name="Bekaert M."/>
        </authorList>
    </citation>
    <scope>NUCLEOTIDE SEQUENCE</scope>
    <source>
        <strain evidence="1">IoA-00</strain>
    </source>
</reference>
<dbReference type="AlphaFoldDB" id="A0A7R8HBZ2"/>
<protein>
    <submittedName>
        <fullName evidence="1">(salmon louse) hypothetical protein</fullName>
    </submittedName>
</protein>
<proteinExistence type="predicted"/>
<dbReference type="Proteomes" id="UP000675881">
    <property type="component" value="Chromosome 7"/>
</dbReference>
<keyword evidence="2" id="KW-1185">Reference proteome</keyword>
<accession>A0A7R8HBZ2</accession>
<gene>
    <name evidence="1" type="ORF">LSAA_12749</name>
</gene>
<sequence>MEVLNIQNCTKNRSLIILDSIPFNENGFRFSLHESFAQFNLTKVMRLVTNVISRIKRRITVQSSYGVTLDQRFHPGPYVESHLRSLNELRNGDFLQKIFRRGRANSIYFRPEKQEPPRNKTRNQVSHLQAAPVYPPYDPFGTTEFIPLPPSNPSYALPITPNQNPHSQRLPTRAVTRHRIQNIEEFGFSMDSSEEFLNEDIDFTQLKRP</sequence>
<evidence type="ECO:0000313" key="1">
    <source>
        <dbReference type="EMBL" id="CAF3003698.1"/>
    </source>
</evidence>
<evidence type="ECO:0000313" key="2">
    <source>
        <dbReference type="Proteomes" id="UP000675881"/>
    </source>
</evidence>